<evidence type="ECO:0000313" key="4">
    <source>
        <dbReference type="EMBL" id="KIA62371.1"/>
    </source>
</evidence>
<organism evidence="4 5">
    <name type="scientific">Nocardia vulneris</name>
    <dbReference type="NCBI Taxonomy" id="1141657"/>
    <lineage>
        <taxon>Bacteria</taxon>
        <taxon>Bacillati</taxon>
        <taxon>Actinomycetota</taxon>
        <taxon>Actinomycetes</taxon>
        <taxon>Mycobacteriales</taxon>
        <taxon>Nocardiaceae</taxon>
        <taxon>Nocardia</taxon>
    </lineage>
</organism>
<proteinExistence type="predicted"/>
<keyword evidence="5" id="KW-1185">Reference proteome</keyword>
<feature type="transmembrane region" description="Helical" evidence="2">
    <location>
        <begin position="229"/>
        <end position="247"/>
    </location>
</feature>
<feature type="transmembrane region" description="Helical" evidence="2">
    <location>
        <begin position="148"/>
        <end position="172"/>
    </location>
</feature>
<feature type="transmembrane region" description="Helical" evidence="2">
    <location>
        <begin position="192"/>
        <end position="209"/>
    </location>
</feature>
<evidence type="ECO:0000256" key="2">
    <source>
        <dbReference type="SAM" id="Phobius"/>
    </source>
</evidence>
<accession>A0ABR4ZAQ6</accession>
<keyword evidence="2" id="KW-0472">Membrane</keyword>
<name>A0ABR4ZAQ6_9NOCA</name>
<dbReference type="EMBL" id="JNFP01000033">
    <property type="protein sequence ID" value="KIA62371.1"/>
    <property type="molecule type" value="Genomic_DNA"/>
</dbReference>
<feature type="transmembrane region" description="Helical" evidence="2">
    <location>
        <begin position="259"/>
        <end position="281"/>
    </location>
</feature>
<feature type="domain" description="DUF4328" evidence="3">
    <location>
        <begin position="133"/>
        <end position="285"/>
    </location>
</feature>
<dbReference type="InterPro" id="IPR025565">
    <property type="entry name" value="DUF4328"/>
</dbReference>
<gene>
    <name evidence="4" type="ORF">FG87_25970</name>
</gene>
<sequence>MSTVVQPCARCGARWAVQSTPMHWCPRCRGVLLSPAPIDAPAARRNYRWVARRPDHRLRKSSGAPPAATATPRYTQIPRWGLLDQPPRESAAPALPFAKLTRKVPTLLITTAVVFGLAALAELLRYLLLLRNRTRLIHPALLFASDAFVVGAALLALLLALISALAMVGWLIRTRRTVFEQAGRGEPRSVRMLVLGCVVPVVNLVWPGIFLTEIVAERDDPRAVRAIRLWWAAWVVGGLVAVAALYWRTADSLQVKADGVLFTAFTDLVAAAVALLTLTMLRAIEERDAFGHSRIARRWVIAVDPPVPVIEPVQPGGRGAPATVEQPVAADAEPQNPPDGAVDREHEEVMAK</sequence>
<comment type="caution">
    <text evidence="4">The sequence shown here is derived from an EMBL/GenBank/DDBJ whole genome shotgun (WGS) entry which is preliminary data.</text>
</comment>
<keyword evidence="2" id="KW-1133">Transmembrane helix</keyword>
<dbReference type="RefSeq" id="WP_043675600.1">
    <property type="nucleotide sequence ID" value="NZ_JNFP01000033.1"/>
</dbReference>
<protein>
    <recommendedName>
        <fullName evidence="3">DUF4328 domain-containing protein</fullName>
    </recommendedName>
</protein>
<reference evidence="4 5" key="1">
    <citation type="journal article" date="2014" name="Int. J. Syst. Evol. Microbiol.">
        <title>Nocardia vulneris sp. nov., isolated from wounds of human patients in North America.</title>
        <authorList>
            <person name="Lasker B.A."/>
            <person name="Bell M."/>
            <person name="Klenk H.P."/>
            <person name="Sproer C."/>
            <person name="Schumann C."/>
            <person name="Schumann P."/>
            <person name="Brown J.M."/>
        </authorList>
    </citation>
    <scope>NUCLEOTIDE SEQUENCE [LARGE SCALE GENOMIC DNA]</scope>
    <source>
        <strain evidence="4 5">W9851</strain>
    </source>
</reference>
<evidence type="ECO:0000313" key="5">
    <source>
        <dbReference type="Proteomes" id="UP000031364"/>
    </source>
</evidence>
<feature type="region of interest" description="Disordered" evidence="1">
    <location>
        <begin position="312"/>
        <end position="352"/>
    </location>
</feature>
<feature type="compositionally biased region" description="Basic and acidic residues" evidence="1">
    <location>
        <begin position="341"/>
        <end position="352"/>
    </location>
</feature>
<evidence type="ECO:0000259" key="3">
    <source>
        <dbReference type="Pfam" id="PF14219"/>
    </source>
</evidence>
<dbReference type="Pfam" id="PF14219">
    <property type="entry name" value="DUF4328"/>
    <property type="match status" value="1"/>
</dbReference>
<feature type="transmembrane region" description="Helical" evidence="2">
    <location>
        <begin position="107"/>
        <end position="128"/>
    </location>
</feature>
<evidence type="ECO:0000256" key="1">
    <source>
        <dbReference type="SAM" id="MobiDB-lite"/>
    </source>
</evidence>
<dbReference type="Proteomes" id="UP000031364">
    <property type="component" value="Unassembled WGS sequence"/>
</dbReference>
<keyword evidence="2" id="KW-0812">Transmembrane</keyword>